<feature type="compositionally biased region" description="Low complexity" evidence="3">
    <location>
        <begin position="59"/>
        <end position="73"/>
    </location>
</feature>
<feature type="repeat" description="RCC1" evidence="2">
    <location>
        <begin position="399"/>
        <end position="453"/>
    </location>
</feature>
<feature type="compositionally biased region" description="Basic residues" evidence="3">
    <location>
        <begin position="24"/>
        <end position="36"/>
    </location>
</feature>
<accession>A0A7N9ICR3</accession>
<dbReference type="Ensembl" id="ENSMFAT00000073881.1">
    <property type="protein sequence ID" value="ENSMFAP00000053937.1"/>
    <property type="gene ID" value="ENSMFAG00000036601.2"/>
</dbReference>
<organism evidence="5 6">
    <name type="scientific">Macaca fascicularis</name>
    <name type="common">Crab-eating macaque</name>
    <name type="synonym">Cynomolgus monkey</name>
    <dbReference type="NCBI Taxonomy" id="9541"/>
    <lineage>
        <taxon>Eukaryota</taxon>
        <taxon>Metazoa</taxon>
        <taxon>Chordata</taxon>
        <taxon>Craniata</taxon>
        <taxon>Vertebrata</taxon>
        <taxon>Euteleostomi</taxon>
        <taxon>Mammalia</taxon>
        <taxon>Eutheria</taxon>
        <taxon>Euarchontoglires</taxon>
        <taxon>Primates</taxon>
        <taxon>Haplorrhini</taxon>
        <taxon>Catarrhini</taxon>
        <taxon>Cercopithecidae</taxon>
        <taxon>Cercopithecinae</taxon>
        <taxon>Macaca</taxon>
    </lineage>
</organism>
<dbReference type="FunFam" id="2.130.10.30:FF:000009">
    <property type="entry name" value="Regulator of chromosome condensation 2"/>
    <property type="match status" value="1"/>
</dbReference>
<feature type="repeat" description="RCC1" evidence="2">
    <location>
        <begin position="126"/>
        <end position="171"/>
    </location>
</feature>
<protein>
    <submittedName>
        <fullName evidence="5">Regulator of chromosome condensation 2</fullName>
    </submittedName>
</protein>
<dbReference type="AlphaFoldDB" id="A0A7N9ICR3"/>
<dbReference type="InterPro" id="IPR009091">
    <property type="entry name" value="RCC1/BLIP-II"/>
</dbReference>
<feature type="domain" description="RCC1-like" evidence="4">
    <location>
        <begin position="126"/>
        <end position="449"/>
    </location>
</feature>
<evidence type="ECO:0000259" key="4">
    <source>
        <dbReference type="Pfam" id="PF25390"/>
    </source>
</evidence>
<evidence type="ECO:0000256" key="2">
    <source>
        <dbReference type="PROSITE-ProRule" id="PRU00235"/>
    </source>
</evidence>
<sequence length="473" mass="50662">MPRKKAAAAAWEEPSSGNGTARAGPRKRGGPAGRKRERPERCSSSSGGGSSGDEDGLELDGTPGGASAARPAAAGKAGGAAVVITEPEHTKERVKLEGSKCKGQLLIFGATNWDLIGRKEVPKQQGRNEKGQLGHGDTKRVEAPRLIEGLSHEVIVSAACGRNHTLALTETGSVFAFGENKMGQLGLGNQTDAVPSPAQIMYNGQPITKMACGAEFSMIMDCKGNLYSFGCPEYGQLGHNSDGKFIARAQRIEYDCELVPRRVAIFIEKTKDGQILPVPNVVVRDVACGANHTLVLDSQKRVFSWGFGGYGRLGHAEQKDEMVPRLVKLFDFPGRGASQIYAGYTCSFAVSEVGGLFFWGATNTSRESTMYPKAVQDLCGWRIRSLACGKSSIIVAADESTISWGPSPTFGELGYGDHKPKSSTAAQEVKTLDGIFSEQVAMGYSHSLVIARDESETEKEKIKKLPEYNPRTL</sequence>
<dbReference type="PANTHER" id="PTHR46207">
    <property type="entry name" value="PROTEIN RCC2"/>
    <property type="match status" value="1"/>
</dbReference>
<dbReference type="InterPro" id="IPR058923">
    <property type="entry name" value="RCC1-like_dom"/>
</dbReference>
<dbReference type="GeneTree" id="ENSGT00940000156151"/>
<dbReference type="PRINTS" id="PR00633">
    <property type="entry name" value="RCCNDNSATION"/>
</dbReference>
<feature type="region of interest" description="Disordered" evidence="3">
    <location>
        <begin position="453"/>
        <end position="473"/>
    </location>
</feature>
<proteinExistence type="predicted"/>
<reference evidence="5" key="3">
    <citation type="submission" date="2025-09" db="UniProtKB">
        <authorList>
            <consortium name="Ensembl"/>
        </authorList>
    </citation>
    <scope>IDENTIFICATION</scope>
</reference>
<dbReference type="Gene3D" id="2.130.10.30">
    <property type="entry name" value="Regulator of chromosome condensation 1/beta-lactamase-inhibitor protein II"/>
    <property type="match status" value="2"/>
</dbReference>
<keyword evidence="6" id="KW-1185">Reference proteome</keyword>
<dbReference type="Proteomes" id="UP000233100">
    <property type="component" value="Chromosome 1"/>
</dbReference>
<dbReference type="SUPFAM" id="SSF50985">
    <property type="entry name" value="RCC1/BLIP-II"/>
    <property type="match status" value="1"/>
</dbReference>
<gene>
    <name evidence="5" type="primary">RCC2</name>
</gene>
<name>A0A7N9ICR3_MACFA</name>
<dbReference type="PANTHER" id="PTHR46207:SF1">
    <property type="entry name" value="PROTEIN RCC2"/>
    <property type="match status" value="1"/>
</dbReference>
<reference evidence="5" key="2">
    <citation type="submission" date="2025-08" db="UniProtKB">
        <authorList>
            <consortium name="Ensembl"/>
        </authorList>
    </citation>
    <scope>IDENTIFICATION</scope>
</reference>
<dbReference type="PROSITE" id="PS00626">
    <property type="entry name" value="RCC1_2"/>
    <property type="match status" value="2"/>
</dbReference>
<feature type="compositionally biased region" description="Basic and acidic residues" evidence="3">
    <location>
        <begin position="453"/>
        <end position="466"/>
    </location>
</feature>
<dbReference type="PROSITE" id="PS50012">
    <property type="entry name" value="RCC1_3"/>
    <property type="match status" value="5"/>
</dbReference>
<reference evidence="5 6" key="1">
    <citation type="submission" date="2013-03" db="EMBL/GenBank/DDBJ databases">
        <authorList>
            <person name="Warren W."/>
            <person name="Wilson R.K."/>
        </authorList>
    </citation>
    <scope>NUCLEOTIDE SEQUENCE</scope>
</reference>
<evidence type="ECO:0000256" key="1">
    <source>
        <dbReference type="ARBA" id="ARBA00022737"/>
    </source>
</evidence>
<dbReference type="Bgee" id="ENSMFAG00000036601">
    <property type="expression patterns" value="Expressed in bone marrow and 13 other cell types or tissues"/>
</dbReference>
<evidence type="ECO:0000256" key="3">
    <source>
        <dbReference type="SAM" id="MobiDB-lite"/>
    </source>
</evidence>
<evidence type="ECO:0000313" key="6">
    <source>
        <dbReference type="Proteomes" id="UP000233100"/>
    </source>
</evidence>
<feature type="repeat" description="RCC1" evidence="2">
    <location>
        <begin position="224"/>
        <end position="299"/>
    </location>
</feature>
<dbReference type="InterPro" id="IPR000408">
    <property type="entry name" value="Reg_chr_condens"/>
</dbReference>
<feature type="region of interest" description="Disordered" evidence="3">
    <location>
        <begin position="1"/>
        <end position="73"/>
    </location>
</feature>
<feature type="repeat" description="RCC1" evidence="2">
    <location>
        <begin position="172"/>
        <end position="223"/>
    </location>
</feature>
<feature type="repeat" description="RCC1" evidence="2">
    <location>
        <begin position="300"/>
        <end position="353"/>
    </location>
</feature>
<dbReference type="GO" id="GO:0031267">
    <property type="term" value="F:small GTPase binding"/>
    <property type="evidence" value="ECO:0007669"/>
    <property type="project" value="TreeGrafter"/>
</dbReference>
<dbReference type="Pfam" id="PF25390">
    <property type="entry name" value="WD40_RLD"/>
    <property type="match status" value="1"/>
</dbReference>
<keyword evidence="1" id="KW-0677">Repeat</keyword>
<evidence type="ECO:0000313" key="5">
    <source>
        <dbReference type="Ensembl" id="ENSMFAP00000053937.1"/>
    </source>
</evidence>
<dbReference type="InterPro" id="IPR028641">
    <property type="entry name" value="RCC2"/>
</dbReference>
<dbReference type="GO" id="GO:0016020">
    <property type="term" value="C:membrane"/>
    <property type="evidence" value="ECO:0007669"/>
    <property type="project" value="TreeGrafter"/>
</dbReference>